<dbReference type="InterPro" id="IPR009057">
    <property type="entry name" value="Homeodomain-like_sf"/>
</dbReference>
<feature type="DNA-binding region" description="H-T-H motif" evidence="2">
    <location>
        <begin position="28"/>
        <end position="47"/>
    </location>
</feature>
<keyword evidence="3" id="KW-0472">Membrane</keyword>
<keyword evidence="3" id="KW-1133">Transmembrane helix</keyword>
<keyword evidence="6" id="KW-1185">Reference proteome</keyword>
<dbReference type="InterPro" id="IPR050624">
    <property type="entry name" value="HTH-type_Tx_Regulator"/>
</dbReference>
<dbReference type="PROSITE" id="PS50977">
    <property type="entry name" value="HTH_TETR_2"/>
    <property type="match status" value="1"/>
</dbReference>
<accession>A0ABR7F3E2</accession>
<organism evidence="5 6">
    <name type="scientific">Eubacterium segne</name>
    <dbReference type="NCBI Taxonomy" id="2763045"/>
    <lineage>
        <taxon>Bacteria</taxon>
        <taxon>Bacillati</taxon>
        <taxon>Bacillota</taxon>
        <taxon>Clostridia</taxon>
        <taxon>Eubacteriales</taxon>
        <taxon>Eubacteriaceae</taxon>
        <taxon>Eubacterium</taxon>
    </lineage>
</organism>
<comment type="caution">
    <text evidence="5">The sequence shown here is derived from an EMBL/GenBank/DDBJ whole genome shotgun (WGS) entry which is preliminary data.</text>
</comment>
<dbReference type="PANTHER" id="PTHR43479">
    <property type="entry name" value="ACREF/ENVCD OPERON REPRESSOR-RELATED"/>
    <property type="match status" value="1"/>
</dbReference>
<keyword evidence="3" id="KW-0812">Transmembrane</keyword>
<dbReference type="PANTHER" id="PTHR43479:SF7">
    <property type="entry name" value="TETR-FAMILY TRANSCRIPTIONAL REGULATOR"/>
    <property type="match status" value="1"/>
</dbReference>
<gene>
    <name evidence="5" type="ORF">H8S00_09105</name>
</gene>
<name>A0ABR7F3E2_9FIRM</name>
<proteinExistence type="predicted"/>
<dbReference type="RefSeq" id="WP_021953744.1">
    <property type="nucleotide sequence ID" value="NZ_JACOOZ010000006.1"/>
</dbReference>
<dbReference type="SUPFAM" id="SSF46689">
    <property type="entry name" value="Homeodomain-like"/>
    <property type="match status" value="1"/>
</dbReference>
<protein>
    <submittedName>
        <fullName evidence="5">TetR/AcrR family transcriptional regulator C-terminal domain-containing protein</fullName>
    </submittedName>
</protein>
<dbReference type="InterPro" id="IPR039532">
    <property type="entry name" value="TetR_C_Firmicutes"/>
</dbReference>
<sequence>MANSNITKKALAESLKELGSTRILDKITVADITEHCGVNRQTFYYHFNDKYELLAWIYNQELVIPLTKDLTFDNWGEKILELLVYMKQKKQFFMNTIKSNNDFFSVYLERIFIELFNKAIKDLNLYTHLDKKMRDIYARFFAYGLTGIIVDWALKGMKEGEEELAQLLQDISFSSEKIGHELYLYHKNETDK</sequence>
<reference evidence="5 6" key="1">
    <citation type="submission" date="2020-08" db="EMBL/GenBank/DDBJ databases">
        <title>Genome public.</title>
        <authorList>
            <person name="Liu C."/>
            <person name="Sun Q."/>
        </authorList>
    </citation>
    <scope>NUCLEOTIDE SEQUENCE [LARGE SCALE GENOMIC DNA]</scope>
    <source>
        <strain evidence="5 6">BX4</strain>
    </source>
</reference>
<evidence type="ECO:0000259" key="4">
    <source>
        <dbReference type="PROSITE" id="PS50977"/>
    </source>
</evidence>
<evidence type="ECO:0000313" key="6">
    <source>
        <dbReference type="Proteomes" id="UP000597877"/>
    </source>
</evidence>
<dbReference type="Gene3D" id="1.10.357.10">
    <property type="entry name" value="Tetracycline Repressor, domain 2"/>
    <property type="match status" value="1"/>
</dbReference>
<evidence type="ECO:0000256" key="1">
    <source>
        <dbReference type="ARBA" id="ARBA00023125"/>
    </source>
</evidence>
<dbReference type="Pfam" id="PF14278">
    <property type="entry name" value="TetR_C_8"/>
    <property type="match status" value="1"/>
</dbReference>
<evidence type="ECO:0000256" key="3">
    <source>
        <dbReference type="SAM" id="Phobius"/>
    </source>
</evidence>
<evidence type="ECO:0000256" key="2">
    <source>
        <dbReference type="PROSITE-ProRule" id="PRU00335"/>
    </source>
</evidence>
<dbReference type="InterPro" id="IPR001647">
    <property type="entry name" value="HTH_TetR"/>
</dbReference>
<feature type="transmembrane region" description="Helical" evidence="3">
    <location>
        <begin position="136"/>
        <end position="154"/>
    </location>
</feature>
<feature type="domain" description="HTH tetR-type" evidence="4">
    <location>
        <begin position="5"/>
        <end position="65"/>
    </location>
</feature>
<dbReference type="Pfam" id="PF00440">
    <property type="entry name" value="TetR_N"/>
    <property type="match status" value="1"/>
</dbReference>
<evidence type="ECO:0000313" key="5">
    <source>
        <dbReference type="EMBL" id="MBC5668138.1"/>
    </source>
</evidence>
<dbReference type="Proteomes" id="UP000597877">
    <property type="component" value="Unassembled WGS sequence"/>
</dbReference>
<dbReference type="EMBL" id="JACOOZ010000006">
    <property type="protein sequence ID" value="MBC5668138.1"/>
    <property type="molecule type" value="Genomic_DNA"/>
</dbReference>
<keyword evidence="1 2" id="KW-0238">DNA-binding</keyword>